<comment type="caution">
    <text evidence="2">The sequence shown here is derived from an EMBL/GenBank/DDBJ whole genome shotgun (WGS) entry which is preliminary data.</text>
</comment>
<reference evidence="2 3" key="1">
    <citation type="submission" date="2024-04" db="EMBL/GenBank/DDBJ databases">
        <authorList>
            <person name="Rising A."/>
            <person name="Reimegard J."/>
            <person name="Sonavane S."/>
            <person name="Akerstrom W."/>
            <person name="Nylinder S."/>
            <person name="Hedman E."/>
            <person name="Kallberg Y."/>
        </authorList>
    </citation>
    <scope>NUCLEOTIDE SEQUENCE [LARGE SCALE GENOMIC DNA]</scope>
</reference>
<gene>
    <name evidence="2" type="ORF">LARSCL_LOCUS16937</name>
</gene>
<dbReference type="Proteomes" id="UP001497382">
    <property type="component" value="Unassembled WGS sequence"/>
</dbReference>
<name>A0AAV2B7F8_9ARAC</name>
<keyword evidence="3" id="KW-1185">Reference proteome</keyword>
<proteinExistence type="predicted"/>
<evidence type="ECO:0000313" key="2">
    <source>
        <dbReference type="EMBL" id="CAL1291183.1"/>
    </source>
</evidence>
<dbReference type="AlphaFoldDB" id="A0AAV2B7F8"/>
<accession>A0AAV2B7F8</accession>
<keyword evidence="1" id="KW-0732">Signal</keyword>
<sequence>MFSKVLAAVALLGLLAYAAAEPNVFDDIETGLNHLIGHDQGRQG</sequence>
<dbReference type="EMBL" id="CAXIEN010000277">
    <property type="protein sequence ID" value="CAL1291183.1"/>
    <property type="molecule type" value="Genomic_DNA"/>
</dbReference>
<organism evidence="2 3">
    <name type="scientific">Larinioides sclopetarius</name>
    <dbReference type="NCBI Taxonomy" id="280406"/>
    <lineage>
        <taxon>Eukaryota</taxon>
        <taxon>Metazoa</taxon>
        <taxon>Ecdysozoa</taxon>
        <taxon>Arthropoda</taxon>
        <taxon>Chelicerata</taxon>
        <taxon>Arachnida</taxon>
        <taxon>Araneae</taxon>
        <taxon>Araneomorphae</taxon>
        <taxon>Entelegynae</taxon>
        <taxon>Araneoidea</taxon>
        <taxon>Araneidae</taxon>
        <taxon>Larinioides</taxon>
    </lineage>
</organism>
<protein>
    <submittedName>
        <fullName evidence="2">Uncharacterized protein</fullName>
    </submittedName>
</protein>
<evidence type="ECO:0000313" key="3">
    <source>
        <dbReference type="Proteomes" id="UP001497382"/>
    </source>
</evidence>
<evidence type="ECO:0000256" key="1">
    <source>
        <dbReference type="SAM" id="SignalP"/>
    </source>
</evidence>
<feature type="signal peptide" evidence="1">
    <location>
        <begin position="1"/>
        <end position="20"/>
    </location>
</feature>
<feature type="chain" id="PRO_5043909416" evidence="1">
    <location>
        <begin position="21"/>
        <end position="44"/>
    </location>
</feature>